<accession>G8XUA5</accession>
<dbReference type="KEGG" id="vg:11464104"/>
<organism evidence="1 2">
    <name type="scientific">Aotine betaherpesvirus 1</name>
    <dbReference type="NCBI Taxonomy" id="50290"/>
    <lineage>
        <taxon>Viruses</taxon>
        <taxon>Duplodnaviria</taxon>
        <taxon>Heunggongvirae</taxon>
        <taxon>Peploviricota</taxon>
        <taxon>Herviviricetes</taxon>
        <taxon>Herpesvirales</taxon>
        <taxon>Orthoherpesviridae</taxon>
        <taxon>Betaherpesvirinae</taxon>
        <taxon>Cytomegalovirus</taxon>
        <taxon>Cytomegalovirus aotinebeta1</taxon>
    </lineage>
</organism>
<evidence type="ECO:0000313" key="2">
    <source>
        <dbReference type="Proteomes" id="UP000113968"/>
    </source>
</evidence>
<protein>
    <submittedName>
        <fullName evidence="1">Protein UL30A</fullName>
    </submittedName>
</protein>
<dbReference type="EMBL" id="FJ483970">
    <property type="protein sequence ID" value="AEV80736.1"/>
    <property type="molecule type" value="Genomic_DNA"/>
</dbReference>
<dbReference type="RefSeq" id="YP_004940056.1">
    <property type="nucleotide sequence ID" value="NC_016447.1"/>
</dbReference>
<name>G8XUA5_9BETA</name>
<dbReference type="GeneID" id="11464104"/>
<dbReference type="OrthoDB" id="38967at10239"/>
<keyword evidence="2" id="KW-1185">Reference proteome</keyword>
<proteinExistence type="predicted"/>
<dbReference type="Proteomes" id="UP000113968">
    <property type="component" value="Segment"/>
</dbReference>
<evidence type="ECO:0000313" key="1">
    <source>
        <dbReference type="EMBL" id="AEV80736.1"/>
    </source>
</evidence>
<reference evidence="1" key="1">
    <citation type="submission" date="2011-12" db="EMBL/GenBank/DDBJ databases">
        <title>Comparative genomics of primate cytomegaloviruses.</title>
        <authorList>
            <person name="Davison A.J."/>
            <person name="Holton M."/>
            <person name="Dolan A."/>
            <person name="Dargan D.J."/>
            <person name="Gatherer D."/>
            <person name="Hayward G.S."/>
        </authorList>
    </citation>
    <scope>NUCLEOTIDE SEQUENCE [LARGE SCALE GENOMIC DNA]</scope>
    <source>
        <strain evidence="1">S34E</strain>
    </source>
</reference>
<gene>
    <name evidence="1" type="primary">UL30A</name>
</gene>
<sequence>MAECGSEGTEQADLEKEKEVESLVEWARFLHLRVQWNLTPSVYMCDLKKFLRFYDELTPERQRLFESEVEMVERRARIQHMKNTHRRRASARLSVGG</sequence>